<reference evidence="1" key="1">
    <citation type="submission" date="2023-03" db="UniProtKB">
        <authorList>
            <consortium name="EnsemblPlants"/>
        </authorList>
    </citation>
    <scope>IDENTIFICATION</scope>
</reference>
<name>A0A9I9EBZ1_CUCME</name>
<dbReference type="AlphaFoldDB" id="A0A9I9EBZ1"/>
<sequence>MDDFERKGIGPRRPTRLGDFSGLKVEVDPLSSALVMVVKCVEAYLAMVMITLHPKKTIDLRKGRFKRYILQLKKETTLVDLKLQQHA</sequence>
<proteinExistence type="predicted"/>
<accession>A0A9I9EBZ1</accession>
<dbReference type="EnsemblPlants" id="MELO3C031673.2.1">
    <property type="protein sequence ID" value="MELO3C031673.2.1"/>
    <property type="gene ID" value="MELO3C031673.2"/>
</dbReference>
<protein>
    <submittedName>
        <fullName evidence="1">Uncharacterized protein</fullName>
    </submittedName>
</protein>
<organism evidence="1">
    <name type="scientific">Cucumis melo</name>
    <name type="common">Muskmelon</name>
    <dbReference type="NCBI Taxonomy" id="3656"/>
    <lineage>
        <taxon>Eukaryota</taxon>
        <taxon>Viridiplantae</taxon>
        <taxon>Streptophyta</taxon>
        <taxon>Embryophyta</taxon>
        <taxon>Tracheophyta</taxon>
        <taxon>Spermatophyta</taxon>
        <taxon>Magnoliopsida</taxon>
        <taxon>eudicotyledons</taxon>
        <taxon>Gunneridae</taxon>
        <taxon>Pentapetalae</taxon>
        <taxon>rosids</taxon>
        <taxon>fabids</taxon>
        <taxon>Cucurbitales</taxon>
        <taxon>Cucurbitaceae</taxon>
        <taxon>Benincaseae</taxon>
        <taxon>Cucumis</taxon>
    </lineage>
</organism>
<dbReference type="Gramene" id="MELO3C031673.2.1">
    <property type="protein sequence ID" value="MELO3C031673.2.1"/>
    <property type="gene ID" value="MELO3C031673.2"/>
</dbReference>
<evidence type="ECO:0000313" key="1">
    <source>
        <dbReference type="EnsemblPlants" id="MELO3C031673.2.1"/>
    </source>
</evidence>